<evidence type="ECO:0000313" key="4">
    <source>
        <dbReference type="Proteomes" id="UP001218362"/>
    </source>
</evidence>
<gene>
    <name evidence="3" type="ORF">P0Y56_02840</name>
</gene>
<feature type="transmembrane region" description="Helical" evidence="1">
    <location>
        <begin position="66"/>
        <end position="85"/>
    </location>
</feature>
<evidence type="ECO:0000259" key="2">
    <source>
        <dbReference type="Pfam" id="PF14378"/>
    </source>
</evidence>
<evidence type="ECO:0000313" key="3">
    <source>
        <dbReference type="EMBL" id="WEK47237.1"/>
    </source>
</evidence>
<keyword evidence="1" id="KW-0812">Transmembrane</keyword>
<feature type="transmembrane region" description="Helical" evidence="1">
    <location>
        <begin position="159"/>
        <end position="177"/>
    </location>
</feature>
<reference evidence="3" key="1">
    <citation type="submission" date="2023-03" db="EMBL/GenBank/DDBJ databases">
        <title>Andean soil-derived lignocellulolytic bacterial consortium as a source of novel taxa and putative plastic-active enzymes.</title>
        <authorList>
            <person name="Diaz-Garcia L."/>
            <person name="Chuvochina M."/>
            <person name="Feuerriegel G."/>
            <person name="Bunk B."/>
            <person name="Sproer C."/>
            <person name="Streit W.R."/>
            <person name="Rodriguez L.M."/>
            <person name="Overmann J."/>
            <person name="Jimenez D.J."/>
        </authorList>
    </citation>
    <scope>NUCLEOTIDE SEQUENCE</scope>
    <source>
        <strain evidence="3">MAG 26</strain>
    </source>
</reference>
<dbReference type="InterPro" id="IPR026841">
    <property type="entry name" value="Aur1/Ipt1"/>
</dbReference>
<dbReference type="EMBL" id="CP119316">
    <property type="protein sequence ID" value="WEK47237.1"/>
    <property type="molecule type" value="Genomic_DNA"/>
</dbReference>
<feature type="transmembrane region" description="Helical" evidence="1">
    <location>
        <begin position="97"/>
        <end position="118"/>
    </location>
</feature>
<proteinExistence type="predicted"/>
<feature type="transmembrane region" description="Helical" evidence="1">
    <location>
        <begin position="37"/>
        <end position="60"/>
    </location>
</feature>
<dbReference type="Pfam" id="PF14378">
    <property type="entry name" value="PAP2_3"/>
    <property type="match status" value="1"/>
</dbReference>
<feature type="domain" description="Inositolphosphotransferase Aur1/Ipt1" evidence="2">
    <location>
        <begin position="128"/>
        <end position="314"/>
    </location>
</feature>
<feature type="transmembrane region" description="Helical" evidence="1">
    <location>
        <begin position="302"/>
        <end position="321"/>
    </location>
</feature>
<sequence length="327" mass="35044">MASQQIYAAPRPAILHDPARAHDQAVAAQGFATAQMWWVMAGSLLAFAVLMHRAGLSVALWSSSNIPYLAAAGLVAAVRAGWIGANLPQAHALRDCAGYYALFTAMALTGAAASYPIAALTHGYADQTLARSDAALGFDWVAWYRTVADHRILQLLGTAAYQSIYLTPAILLGRFALTGQRREAHRFLGSFWLAAVITLALFSLMPAVGPFSYLWHGPIRYMPSSELWQPDLIPALRAGTFHTIDLSELRGLVSAPSFHAAAGALYLRAAWRAGPARWPLVWVVGAMLLATPVEGTHYLTDMIVGMGVAVLAMAVIDALLVREVPAA</sequence>
<keyword evidence="1" id="KW-0472">Membrane</keyword>
<feature type="transmembrane region" description="Helical" evidence="1">
    <location>
        <begin position="189"/>
        <end position="215"/>
    </location>
</feature>
<evidence type="ECO:0000256" key="1">
    <source>
        <dbReference type="SAM" id="Phobius"/>
    </source>
</evidence>
<dbReference type="AlphaFoldDB" id="A0AAJ5X9R2"/>
<dbReference type="Proteomes" id="UP001218362">
    <property type="component" value="Chromosome"/>
</dbReference>
<organism evidence="3 4">
    <name type="scientific">Candidatus Andeanibacterium colombiense</name>
    <dbReference type="NCBI Taxonomy" id="3121345"/>
    <lineage>
        <taxon>Bacteria</taxon>
        <taxon>Pseudomonadati</taxon>
        <taxon>Pseudomonadota</taxon>
        <taxon>Alphaproteobacteria</taxon>
        <taxon>Sphingomonadales</taxon>
        <taxon>Sphingomonadaceae</taxon>
        <taxon>Candidatus Andeanibacterium</taxon>
    </lineage>
</organism>
<accession>A0AAJ5X9R2</accession>
<dbReference type="GO" id="GO:0016020">
    <property type="term" value="C:membrane"/>
    <property type="evidence" value="ECO:0007669"/>
    <property type="project" value="UniProtKB-SubCell"/>
</dbReference>
<keyword evidence="1" id="KW-1133">Transmembrane helix</keyword>
<dbReference type="KEGG" id="acob:P0Y56_02840"/>
<name>A0AAJ5X9R2_9SPHN</name>
<protein>
    <submittedName>
        <fullName evidence="3">Phosphatase PAP2 family protein</fullName>
    </submittedName>
</protein>